<evidence type="ECO:0000313" key="6">
    <source>
        <dbReference type="EMBL" id="KAG2546609.1"/>
    </source>
</evidence>
<protein>
    <recommendedName>
        <fullName evidence="4">Glycosyltransferase</fullName>
        <ecNumber evidence="4">2.4.1.-</ecNumber>
    </recommendedName>
</protein>
<dbReference type="InterPro" id="IPR035595">
    <property type="entry name" value="UDP_glycos_trans_CS"/>
</dbReference>
<proteinExistence type="inferred from homology"/>
<evidence type="ECO:0000256" key="4">
    <source>
        <dbReference type="RuleBase" id="RU362057"/>
    </source>
</evidence>
<dbReference type="EC" id="2.4.1.-" evidence="4"/>
<gene>
    <name evidence="6" type="ORF">PVAP13_9KG035800</name>
</gene>
<dbReference type="Pfam" id="PF00201">
    <property type="entry name" value="UDPGT"/>
    <property type="match status" value="1"/>
</dbReference>
<evidence type="ECO:0000256" key="1">
    <source>
        <dbReference type="ARBA" id="ARBA00009995"/>
    </source>
</evidence>
<dbReference type="FunFam" id="3.40.50.2000:FF:000037">
    <property type="entry name" value="Glycosyltransferase"/>
    <property type="match status" value="1"/>
</dbReference>
<keyword evidence="7" id="KW-1185">Reference proteome</keyword>
<evidence type="ECO:0000256" key="5">
    <source>
        <dbReference type="SAM" id="MobiDB-lite"/>
    </source>
</evidence>
<dbReference type="PROSITE" id="PS00375">
    <property type="entry name" value="UDPGT"/>
    <property type="match status" value="1"/>
</dbReference>
<comment type="similarity">
    <text evidence="1 3">Belongs to the UDP-glycosyltransferase family.</text>
</comment>
<dbReference type="AlphaFoldDB" id="A0A8T0NEJ6"/>
<dbReference type="SUPFAM" id="SSF53756">
    <property type="entry name" value="UDP-Glycosyltransferase/glycogen phosphorylase"/>
    <property type="match status" value="1"/>
</dbReference>
<evidence type="ECO:0000313" key="7">
    <source>
        <dbReference type="Proteomes" id="UP000823388"/>
    </source>
</evidence>
<accession>A0A8T0NEJ6</accession>
<feature type="region of interest" description="Disordered" evidence="5">
    <location>
        <begin position="177"/>
        <end position="199"/>
    </location>
</feature>
<dbReference type="InterPro" id="IPR050481">
    <property type="entry name" value="UDP-glycosyltransf_plant"/>
</dbReference>
<keyword evidence="2 3" id="KW-0808">Transferase</keyword>
<dbReference type="EMBL" id="CM029053">
    <property type="protein sequence ID" value="KAG2546609.1"/>
    <property type="molecule type" value="Genomic_DNA"/>
</dbReference>
<dbReference type="InterPro" id="IPR002213">
    <property type="entry name" value="UDP_glucos_trans"/>
</dbReference>
<organism evidence="6 7">
    <name type="scientific">Panicum virgatum</name>
    <name type="common">Blackwell switchgrass</name>
    <dbReference type="NCBI Taxonomy" id="38727"/>
    <lineage>
        <taxon>Eukaryota</taxon>
        <taxon>Viridiplantae</taxon>
        <taxon>Streptophyta</taxon>
        <taxon>Embryophyta</taxon>
        <taxon>Tracheophyta</taxon>
        <taxon>Spermatophyta</taxon>
        <taxon>Magnoliopsida</taxon>
        <taxon>Liliopsida</taxon>
        <taxon>Poales</taxon>
        <taxon>Poaceae</taxon>
        <taxon>PACMAD clade</taxon>
        <taxon>Panicoideae</taxon>
        <taxon>Panicodae</taxon>
        <taxon>Paniceae</taxon>
        <taxon>Panicinae</taxon>
        <taxon>Panicum</taxon>
        <taxon>Panicum sect. Hiantes</taxon>
    </lineage>
</organism>
<dbReference type="CDD" id="cd03784">
    <property type="entry name" value="GT1_Gtf-like"/>
    <property type="match status" value="1"/>
</dbReference>
<keyword evidence="3" id="KW-0328">Glycosyltransferase</keyword>
<comment type="caution">
    <text evidence="6">The sequence shown here is derived from an EMBL/GenBank/DDBJ whole genome shotgun (WGS) entry which is preliminary data.</text>
</comment>
<dbReference type="PANTHER" id="PTHR48049:SF60">
    <property type="entry name" value="UDP-GLYCOSYLTRANSFERASE 91B1"/>
    <property type="match status" value="1"/>
</dbReference>
<dbReference type="GO" id="GO:0035251">
    <property type="term" value="F:UDP-glucosyltransferase activity"/>
    <property type="evidence" value="ECO:0007669"/>
    <property type="project" value="InterPro"/>
</dbReference>
<sequence>MAGADGAVVSSSSSSSRQWEMHVVIFPWLAFGHLLPGLELAQRLASRGHRVSLVSTPRNLARLPPVPPALAPRVDLVALPLPRLDGLPDGAESTNDLPSAAFELHRKAFDGLAAPFSAFLDAACAQGPGSRPDWVLLDNFHHWAAAAAVDRKVPCAMLLHLPATIFAALADAAQTRPELAGPGDGQQQHEATGDGQPAAEAPRFEAEQNRNLYSTEGASGISVGQRFFLTMRCCSFVGLRTCAELEPEALSRLPTLFGKPLVPFGLLPPSPDGARAAGKDAGDAIVPWLDAQPAEAVVYVALGSEVPLSIELVHELALGLELAGFPFLWALRKPAGAGDADILPPGFEERTRGRGLVAMGWVPQISILAHGAVGAFLTHCGWNSTIEGLLFGRPLIMLPIHGDQGSNARLMEERQIGVQVPRDEEDGSFDRHAVARAVRAVMSKDESRETFVANAKKLREIVADRTCQERCIDEFVERLRSSCIE</sequence>
<dbReference type="PANTHER" id="PTHR48049">
    <property type="entry name" value="GLYCOSYLTRANSFERASE"/>
    <property type="match status" value="1"/>
</dbReference>
<dbReference type="OrthoDB" id="598955at2759"/>
<dbReference type="Gene3D" id="3.40.50.2000">
    <property type="entry name" value="Glycogen Phosphorylase B"/>
    <property type="match status" value="2"/>
</dbReference>
<reference evidence="6" key="1">
    <citation type="submission" date="2020-05" db="EMBL/GenBank/DDBJ databases">
        <title>WGS assembly of Panicum virgatum.</title>
        <authorList>
            <person name="Lovell J.T."/>
            <person name="Jenkins J."/>
            <person name="Shu S."/>
            <person name="Juenger T.E."/>
            <person name="Schmutz J."/>
        </authorList>
    </citation>
    <scope>NUCLEOTIDE SEQUENCE</scope>
    <source>
        <strain evidence="6">AP13</strain>
    </source>
</reference>
<dbReference type="Proteomes" id="UP000823388">
    <property type="component" value="Chromosome 9K"/>
</dbReference>
<evidence type="ECO:0000256" key="3">
    <source>
        <dbReference type="RuleBase" id="RU003718"/>
    </source>
</evidence>
<evidence type="ECO:0000256" key="2">
    <source>
        <dbReference type="ARBA" id="ARBA00022679"/>
    </source>
</evidence>
<name>A0A8T0NEJ6_PANVG</name>